<dbReference type="Gene3D" id="3.90.550.10">
    <property type="entry name" value="Spore Coat Polysaccharide Biosynthesis Protein SpsA, Chain A"/>
    <property type="match status" value="1"/>
</dbReference>
<proteinExistence type="inferred from homology"/>
<evidence type="ECO:0000313" key="12">
    <source>
        <dbReference type="EMBL" id="AQS47175.1"/>
    </source>
</evidence>
<dbReference type="EC" id="2.7.7.13" evidence="2"/>
<evidence type="ECO:0000259" key="9">
    <source>
        <dbReference type="Pfam" id="PF00483"/>
    </source>
</evidence>
<dbReference type="CDD" id="cd02509">
    <property type="entry name" value="GDP-M1P_Guanylyltransferase"/>
    <property type="match status" value="1"/>
</dbReference>
<dbReference type="EMBL" id="CP019437">
    <property type="protein sequence ID" value="AQS47175.1"/>
    <property type="molecule type" value="Genomic_DNA"/>
</dbReference>
<dbReference type="PANTHER" id="PTHR46390:SF1">
    <property type="entry name" value="MANNOSE-1-PHOSPHATE GUANYLYLTRANSFERASE"/>
    <property type="match status" value="1"/>
</dbReference>
<keyword evidence="6" id="KW-0342">GTP-binding</keyword>
<dbReference type="SUPFAM" id="SSF53448">
    <property type="entry name" value="Nucleotide-diphospho-sugar transferases"/>
    <property type="match status" value="1"/>
</dbReference>
<feature type="domain" description="Nucleotidyl transferase" evidence="9">
    <location>
        <begin position="7"/>
        <end position="287"/>
    </location>
</feature>
<evidence type="ECO:0000256" key="2">
    <source>
        <dbReference type="ARBA" id="ARBA00012387"/>
    </source>
</evidence>
<evidence type="ECO:0000256" key="7">
    <source>
        <dbReference type="ARBA" id="ARBA00047343"/>
    </source>
</evidence>
<dbReference type="InterPro" id="IPR014710">
    <property type="entry name" value="RmlC-like_jellyroll"/>
</dbReference>
<gene>
    <name evidence="12" type="ORF">BMG03_04700</name>
</gene>
<name>A0ABM6IEJ9_9RHOB</name>
<dbReference type="InterPro" id="IPR049577">
    <property type="entry name" value="GMPP_N"/>
</dbReference>
<dbReference type="PANTHER" id="PTHR46390">
    <property type="entry name" value="MANNOSE-1-PHOSPHATE GUANYLYLTRANSFERASE"/>
    <property type="match status" value="1"/>
</dbReference>
<evidence type="ECO:0000256" key="4">
    <source>
        <dbReference type="ARBA" id="ARBA00022695"/>
    </source>
</evidence>
<dbReference type="Pfam" id="PF00483">
    <property type="entry name" value="NTP_transferase"/>
    <property type="match status" value="1"/>
</dbReference>
<keyword evidence="3" id="KW-0808">Transferase</keyword>
<evidence type="ECO:0000259" key="10">
    <source>
        <dbReference type="Pfam" id="PF01050"/>
    </source>
</evidence>
<evidence type="ECO:0000256" key="8">
    <source>
        <dbReference type="RuleBase" id="RU004190"/>
    </source>
</evidence>
<dbReference type="InterPro" id="IPR011051">
    <property type="entry name" value="RmlC_Cupin_sf"/>
</dbReference>
<evidence type="ECO:0000256" key="3">
    <source>
        <dbReference type="ARBA" id="ARBA00022679"/>
    </source>
</evidence>
<keyword evidence="4 12" id="KW-0548">Nucleotidyltransferase</keyword>
<sequence>MANLIHPVLLCGGAGTRLWPLSRKSYPKQFVNLMGEESLFQASAKRLAGDGFAAPSVITGADFRFVVIEQLAALEIAPADILIEPSARNTAAAICAGALVLEAREPGALMLIAPSDHVIPDPAHFRAAVEAAAPAAEAGQLVTFGIRPDRPETGYGWLELSEAPDAEFSATPQPLKSFVEKPDLAMAETLLEGGLHLWNAGIFLFSTSAILDAFAKHAPETLAQAKAAVDAAERDLAFTRLAPEPWAQLEDISIDYAVMERADNLTVVPFGGAWSDLGDWQAVWREQNPNEHGIVATGPATAIDCRDTLLHSTDTAQELVGIGLEDIIAVAMPDAVLVAHKDRAQDVKKAVAELKAKGAAQAETLPRDFRPWGWYESLVVGQRFQVKRIHVHPGAALSLQSHHHRAEHWIVVEGTAKVTIDDEVKLVTENQSVYIPLGAVHRMENPGKVPLTLIEVQTGSYLGEDDIIRYEDVYARGQGAKG</sequence>
<evidence type="ECO:0000313" key="13">
    <source>
        <dbReference type="Proteomes" id="UP000185622"/>
    </source>
</evidence>
<comment type="catalytic activity">
    <reaction evidence="7">
        <text>alpha-D-mannose 1-phosphate + GTP + H(+) = GDP-alpha-D-mannose + diphosphate</text>
        <dbReference type="Rhea" id="RHEA:15229"/>
        <dbReference type="ChEBI" id="CHEBI:15378"/>
        <dbReference type="ChEBI" id="CHEBI:33019"/>
        <dbReference type="ChEBI" id="CHEBI:37565"/>
        <dbReference type="ChEBI" id="CHEBI:57527"/>
        <dbReference type="ChEBI" id="CHEBI:58409"/>
        <dbReference type="EC" id="2.7.7.13"/>
    </reaction>
</comment>
<keyword evidence="13" id="KW-1185">Reference proteome</keyword>
<keyword evidence="5" id="KW-0547">Nucleotide-binding</keyword>
<dbReference type="InterPro" id="IPR029044">
    <property type="entry name" value="Nucleotide-diphossugar_trans"/>
</dbReference>
<feature type="domain" description="Mannose-6-phosphate isomerase type II C-terminal" evidence="10">
    <location>
        <begin position="366"/>
        <end position="472"/>
    </location>
</feature>
<dbReference type="RefSeq" id="WP_075777450.1">
    <property type="nucleotide sequence ID" value="NZ_CP019437.1"/>
</dbReference>
<dbReference type="GO" id="GO:0016779">
    <property type="term" value="F:nucleotidyltransferase activity"/>
    <property type="evidence" value="ECO:0007669"/>
    <property type="project" value="UniProtKB-KW"/>
</dbReference>
<dbReference type="Pfam" id="PF22640">
    <property type="entry name" value="ManC_GMP_beta-helix"/>
    <property type="match status" value="1"/>
</dbReference>
<dbReference type="CDD" id="cd02213">
    <property type="entry name" value="cupin_PMI_typeII_C"/>
    <property type="match status" value="1"/>
</dbReference>
<protein>
    <recommendedName>
        <fullName evidence="2">mannose-1-phosphate guanylyltransferase</fullName>
        <ecNumber evidence="2">2.7.7.13</ecNumber>
    </recommendedName>
</protein>
<feature type="domain" description="MannoseP isomerase/GMP-like beta-helix" evidence="11">
    <location>
        <begin position="302"/>
        <end position="354"/>
    </location>
</feature>
<dbReference type="SUPFAM" id="SSF51182">
    <property type="entry name" value="RmlC-like cupins"/>
    <property type="match status" value="1"/>
</dbReference>
<dbReference type="GO" id="GO:0016853">
    <property type="term" value="F:isomerase activity"/>
    <property type="evidence" value="ECO:0007669"/>
    <property type="project" value="UniProtKB-KW"/>
</dbReference>
<dbReference type="Gene3D" id="2.60.120.10">
    <property type="entry name" value="Jelly Rolls"/>
    <property type="match status" value="1"/>
</dbReference>
<dbReference type="Pfam" id="PF01050">
    <property type="entry name" value="MannoseP_isomer"/>
    <property type="match status" value="1"/>
</dbReference>
<dbReference type="NCBIfam" id="TIGR01479">
    <property type="entry name" value="GMP_PMI"/>
    <property type="match status" value="1"/>
</dbReference>
<dbReference type="InterPro" id="IPR051161">
    <property type="entry name" value="Mannose-6P_isomerase_type2"/>
</dbReference>
<comment type="similarity">
    <text evidence="1 8">Belongs to the mannose-6-phosphate isomerase type 2 family.</text>
</comment>
<organism evidence="12 13">
    <name type="scientific">Thioclava nitratireducens</name>
    <dbReference type="NCBI Taxonomy" id="1915078"/>
    <lineage>
        <taxon>Bacteria</taxon>
        <taxon>Pseudomonadati</taxon>
        <taxon>Pseudomonadota</taxon>
        <taxon>Alphaproteobacteria</taxon>
        <taxon>Rhodobacterales</taxon>
        <taxon>Paracoccaceae</taxon>
        <taxon>Thioclava</taxon>
    </lineage>
</organism>
<keyword evidence="12" id="KW-0413">Isomerase</keyword>
<dbReference type="InterPro" id="IPR005835">
    <property type="entry name" value="NTP_transferase_dom"/>
</dbReference>
<dbReference type="Proteomes" id="UP000185622">
    <property type="component" value="Chromosome"/>
</dbReference>
<accession>A0ABM6IEJ9</accession>
<evidence type="ECO:0000256" key="5">
    <source>
        <dbReference type="ARBA" id="ARBA00022741"/>
    </source>
</evidence>
<dbReference type="InterPro" id="IPR054566">
    <property type="entry name" value="ManC/GMP-like_b-helix"/>
</dbReference>
<reference evidence="12 13" key="1">
    <citation type="submission" date="2017-01" db="EMBL/GenBank/DDBJ databases">
        <title>The complete genome sequence of a sulfur-oxidizing marine bacterium Thioclava sp. 25B10_4T.</title>
        <authorList>
            <person name="Liu Y."/>
            <person name="Lai Q."/>
            <person name="Shao Z."/>
        </authorList>
    </citation>
    <scope>NUCLEOTIDE SEQUENCE [LARGE SCALE GENOMIC DNA]</scope>
    <source>
        <strain evidence="12 13">25B10_4</strain>
    </source>
</reference>
<dbReference type="InterPro" id="IPR006375">
    <property type="entry name" value="Man1P_GuaTrfase/Man6P_Isoase"/>
</dbReference>
<dbReference type="InterPro" id="IPR001538">
    <property type="entry name" value="Man6P_isomerase-2_C"/>
</dbReference>
<evidence type="ECO:0000259" key="11">
    <source>
        <dbReference type="Pfam" id="PF22640"/>
    </source>
</evidence>
<evidence type="ECO:0000256" key="6">
    <source>
        <dbReference type="ARBA" id="ARBA00023134"/>
    </source>
</evidence>
<evidence type="ECO:0000256" key="1">
    <source>
        <dbReference type="ARBA" id="ARBA00006115"/>
    </source>
</evidence>